<feature type="domain" description="HTH gntR-type" evidence="8">
    <location>
        <begin position="1"/>
        <end position="69"/>
    </location>
</feature>
<evidence type="ECO:0000256" key="6">
    <source>
        <dbReference type="ARBA" id="ARBA00023125"/>
    </source>
</evidence>
<dbReference type="GO" id="GO:0003677">
    <property type="term" value="F:DNA binding"/>
    <property type="evidence" value="ECO:0007669"/>
    <property type="project" value="UniProtKB-KW"/>
</dbReference>
<keyword evidence="5" id="KW-0805">Transcription regulation</keyword>
<keyword evidence="10" id="KW-1185">Reference proteome</keyword>
<dbReference type="EMBL" id="PDET01000031">
    <property type="protein sequence ID" value="PRD12505.1"/>
    <property type="molecule type" value="Genomic_DNA"/>
</dbReference>
<dbReference type="Gene3D" id="1.10.10.10">
    <property type="entry name" value="Winged helix-like DNA-binding domain superfamily/Winged helix DNA-binding domain"/>
    <property type="match status" value="1"/>
</dbReference>
<proteinExistence type="inferred from homology"/>
<dbReference type="PROSITE" id="PS50949">
    <property type="entry name" value="HTH_GNTR"/>
    <property type="match status" value="1"/>
</dbReference>
<evidence type="ECO:0000256" key="2">
    <source>
        <dbReference type="ARBA" id="ARBA00022576"/>
    </source>
</evidence>
<dbReference type="RefSeq" id="WP_105595690.1">
    <property type="nucleotide sequence ID" value="NZ_PDET01000031.1"/>
</dbReference>
<dbReference type="InterPro" id="IPR036388">
    <property type="entry name" value="WH-like_DNA-bd_sf"/>
</dbReference>
<dbReference type="InterPro" id="IPR004839">
    <property type="entry name" value="Aminotransferase_I/II_large"/>
</dbReference>
<evidence type="ECO:0000256" key="4">
    <source>
        <dbReference type="ARBA" id="ARBA00022898"/>
    </source>
</evidence>
<evidence type="ECO:0000313" key="10">
    <source>
        <dbReference type="Proteomes" id="UP000239181"/>
    </source>
</evidence>
<accession>A0A2S9I402</accession>
<organism evidence="9 10">
    <name type="scientific">Pantoea coffeiphila</name>
    <dbReference type="NCBI Taxonomy" id="1465635"/>
    <lineage>
        <taxon>Bacteria</taxon>
        <taxon>Pseudomonadati</taxon>
        <taxon>Pseudomonadota</taxon>
        <taxon>Gammaproteobacteria</taxon>
        <taxon>Enterobacterales</taxon>
        <taxon>Erwiniaceae</taxon>
        <taxon>Pantoea</taxon>
    </lineage>
</organism>
<dbReference type="InterPro" id="IPR015424">
    <property type="entry name" value="PyrdxlP-dep_Trfase"/>
</dbReference>
<dbReference type="SMART" id="SM00345">
    <property type="entry name" value="HTH_GNTR"/>
    <property type="match status" value="1"/>
</dbReference>
<dbReference type="SUPFAM" id="SSF53383">
    <property type="entry name" value="PLP-dependent transferases"/>
    <property type="match status" value="1"/>
</dbReference>
<dbReference type="GO" id="GO:0030170">
    <property type="term" value="F:pyridoxal phosphate binding"/>
    <property type="evidence" value="ECO:0007669"/>
    <property type="project" value="InterPro"/>
</dbReference>
<keyword evidence="3" id="KW-0808">Transferase</keyword>
<dbReference type="CDD" id="cd07377">
    <property type="entry name" value="WHTH_GntR"/>
    <property type="match status" value="1"/>
</dbReference>
<evidence type="ECO:0000256" key="3">
    <source>
        <dbReference type="ARBA" id="ARBA00022679"/>
    </source>
</evidence>
<keyword evidence="7" id="KW-0804">Transcription</keyword>
<dbReference type="Pfam" id="PF00392">
    <property type="entry name" value="GntR"/>
    <property type="match status" value="1"/>
</dbReference>
<evidence type="ECO:0000259" key="8">
    <source>
        <dbReference type="PROSITE" id="PS50949"/>
    </source>
</evidence>
<dbReference type="FunFam" id="3.40.640.10:FF:000023">
    <property type="entry name" value="Transcriptional regulator, GntR family"/>
    <property type="match status" value="1"/>
</dbReference>
<dbReference type="GO" id="GO:0003700">
    <property type="term" value="F:DNA-binding transcription factor activity"/>
    <property type="evidence" value="ECO:0007669"/>
    <property type="project" value="InterPro"/>
</dbReference>
<dbReference type="PANTHER" id="PTHR46577:SF2">
    <property type="entry name" value="TRANSCRIPTIONAL REGULATORY PROTEIN"/>
    <property type="match status" value="1"/>
</dbReference>
<dbReference type="Gene3D" id="3.90.1150.10">
    <property type="entry name" value="Aspartate Aminotransferase, domain 1"/>
    <property type="match status" value="1"/>
</dbReference>
<dbReference type="InterPro" id="IPR000524">
    <property type="entry name" value="Tscrpt_reg_HTH_GntR"/>
</dbReference>
<reference evidence="9 10" key="1">
    <citation type="submission" date="2017-10" db="EMBL/GenBank/DDBJ databases">
        <title>Draft genome of two endophytic bacteria isolated from 'guarana' Paullinia cupana (Mart.) Ducke.</title>
        <authorList>
            <person name="Siqueira K.A."/>
            <person name="Liotti R.G."/>
            <person name="Mendes T.A."/>
            <person name="Soares M.A."/>
        </authorList>
    </citation>
    <scope>NUCLEOTIDE SEQUENCE [LARGE SCALE GENOMIC DNA]</scope>
    <source>
        <strain evidence="9 10">342</strain>
    </source>
</reference>
<dbReference type="InterPro" id="IPR015421">
    <property type="entry name" value="PyrdxlP-dep_Trfase_major"/>
</dbReference>
<dbReference type="OrthoDB" id="9804020at2"/>
<evidence type="ECO:0000256" key="7">
    <source>
        <dbReference type="ARBA" id="ARBA00023163"/>
    </source>
</evidence>
<comment type="similarity">
    <text evidence="1">In the C-terminal section; belongs to the class-I pyridoxal-phosphate-dependent aminotransferase family.</text>
</comment>
<keyword evidence="6" id="KW-0238">DNA-binding</keyword>
<dbReference type="Proteomes" id="UP000239181">
    <property type="component" value="Unassembled WGS sequence"/>
</dbReference>
<comment type="caution">
    <text evidence="9">The sequence shown here is derived from an EMBL/GenBank/DDBJ whole genome shotgun (WGS) entry which is preliminary data.</text>
</comment>
<dbReference type="InterPro" id="IPR051446">
    <property type="entry name" value="HTH_trans_reg/aminotransferase"/>
</dbReference>
<dbReference type="Pfam" id="PF00155">
    <property type="entry name" value="Aminotran_1_2"/>
    <property type="match status" value="1"/>
</dbReference>
<name>A0A2S9I402_9GAMM</name>
<dbReference type="InterPro" id="IPR036390">
    <property type="entry name" value="WH_DNA-bd_sf"/>
</dbReference>
<dbReference type="AlphaFoldDB" id="A0A2S9I402"/>
<gene>
    <name evidence="9" type="ORF">CQW29_26180</name>
</gene>
<evidence type="ECO:0000256" key="5">
    <source>
        <dbReference type="ARBA" id="ARBA00023015"/>
    </source>
</evidence>
<dbReference type="CDD" id="cd00609">
    <property type="entry name" value="AAT_like"/>
    <property type="match status" value="1"/>
</dbReference>
<protein>
    <submittedName>
        <fullName evidence="9">GntR family transcriptional regulator</fullName>
    </submittedName>
</protein>
<dbReference type="Gene3D" id="3.40.640.10">
    <property type="entry name" value="Type I PLP-dependent aspartate aminotransferase-like (Major domain)"/>
    <property type="match status" value="1"/>
</dbReference>
<dbReference type="SUPFAM" id="SSF46785">
    <property type="entry name" value="Winged helix' DNA-binding domain"/>
    <property type="match status" value="1"/>
</dbReference>
<dbReference type="InterPro" id="IPR015422">
    <property type="entry name" value="PyrdxlP-dep_Trfase_small"/>
</dbReference>
<dbReference type="GO" id="GO:0008483">
    <property type="term" value="F:transaminase activity"/>
    <property type="evidence" value="ECO:0007669"/>
    <property type="project" value="UniProtKB-KW"/>
</dbReference>
<keyword evidence="2" id="KW-0032">Aminotransferase</keyword>
<keyword evidence="4" id="KW-0663">Pyridoxal phosphate</keyword>
<sequence length="496" mass="55343">MTRYQYLADLLAQRIEQGLYQAGERLPSVRTLSSEHGVSISTVQQAYYLLEERQLITPQSRSGYFVTPRKAAPPVPAITRPVQRPVEITQWDAVLHLLEARSDEQTLQLGSGMPDVGQPTLKPLWKAISRVAQQQDERLLGYDTLYGLPELREQIARLMIDSGCQLGADDIVITTGCHEALSISIRAVCQHGDIIAVESPTFHGIMQTLRGFGIRAIEIPTDSSSGISLEALELAFEQWPIKAVVVVPNCNNPLGFIMPEHRKRALVTLAQRFDAAIIEDDVYGELAFDYPRPITIKSLDTDGRVLLCSSFSKILAPGLRVGWVVPGRYFDRVLHMKYIVTGSTTTLTQMAVAGFISQGYYQPHLRRMRITYQRNLEIFTRLVRQHFPCGICVTRPQGGFLIWVELPEAFDSHRLNAELRDSKIQIAVGSLFSASGKYRNCLRLSYAQTCTDKTERALAILGAAVERAMQSCSPVHELATASNDWGEGRASGKEQR</sequence>
<evidence type="ECO:0000256" key="1">
    <source>
        <dbReference type="ARBA" id="ARBA00005384"/>
    </source>
</evidence>
<dbReference type="PANTHER" id="PTHR46577">
    <property type="entry name" value="HTH-TYPE TRANSCRIPTIONAL REGULATORY PROTEIN GABR"/>
    <property type="match status" value="1"/>
</dbReference>
<evidence type="ECO:0000313" key="9">
    <source>
        <dbReference type="EMBL" id="PRD12505.1"/>
    </source>
</evidence>
<dbReference type="FunFam" id="1.10.10.10:FF:000401">
    <property type="entry name" value="GntR family transcriptional regulator"/>
    <property type="match status" value="1"/>
</dbReference>